<feature type="transmembrane region" description="Helical" evidence="6">
    <location>
        <begin position="65"/>
        <end position="85"/>
    </location>
</feature>
<dbReference type="RefSeq" id="WP_116847315.1">
    <property type="nucleotide sequence ID" value="NZ_QTJU01000003.1"/>
</dbReference>
<dbReference type="GO" id="GO:0016491">
    <property type="term" value="F:oxidoreductase activity"/>
    <property type="evidence" value="ECO:0007669"/>
    <property type="project" value="UniProtKB-KW"/>
</dbReference>
<dbReference type="PANTHER" id="PTHR43255">
    <property type="entry name" value="IRON-SULFUR-BINDING OXIDOREDUCTASE FADF-RELATED-RELATED"/>
    <property type="match status" value="1"/>
</dbReference>
<keyword evidence="2" id="KW-0479">Metal-binding</keyword>
<feature type="domain" description="4Fe-4S ferredoxin-type" evidence="7">
    <location>
        <begin position="364"/>
        <end position="395"/>
    </location>
</feature>
<keyword evidence="3" id="KW-0560">Oxidoreductase</keyword>
<keyword evidence="6" id="KW-1133">Transmembrane helix</keyword>
<proteinExistence type="predicted"/>
<feature type="transmembrane region" description="Helical" evidence="6">
    <location>
        <begin position="105"/>
        <end position="130"/>
    </location>
</feature>
<dbReference type="InterPro" id="IPR009051">
    <property type="entry name" value="Helical_ferredxn"/>
</dbReference>
<dbReference type="GO" id="GO:0051539">
    <property type="term" value="F:4 iron, 4 sulfur cluster binding"/>
    <property type="evidence" value="ECO:0007669"/>
    <property type="project" value="UniProtKB-KW"/>
</dbReference>
<protein>
    <submittedName>
        <fullName evidence="8">(Fe-S)-binding protein</fullName>
    </submittedName>
</protein>
<evidence type="ECO:0000313" key="8">
    <source>
        <dbReference type="EMBL" id="RFM28069.1"/>
    </source>
</evidence>
<dbReference type="AlphaFoldDB" id="A0A3E1NJG6"/>
<dbReference type="Pfam" id="PF13187">
    <property type="entry name" value="Fer4_9"/>
    <property type="match status" value="1"/>
</dbReference>
<evidence type="ECO:0000256" key="2">
    <source>
        <dbReference type="ARBA" id="ARBA00022723"/>
    </source>
</evidence>
<evidence type="ECO:0000259" key="7">
    <source>
        <dbReference type="PROSITE" id="PS51379"/>
    </source>
</evidence>
<dbReference type="PROSITE" id="PS00198">
    <property type="entry name" value="4FE4S_FER_1"/>
    <property type="match status" value="2"/>
</dbReference>
<comment type="caution">
    <text evidence="8">The sequence shown here is derived from an EMBL/GenBank/DDBJ whole genome shotgun (WGS) entry which is preliminary data.</text>
</comment>
<dbReference type="EMBL" id="QTJU01000003">
    <property type="protein sequence ID" value="RFM28069.1"/>
    <property type="molecule type" value="Genomic_DNA"/>
</dbReference>
<evidence type="ECO:0000256" key="5">
    <source>
        <dbReference type="ARBA" id="ARBA00023014"/>
    </source>
</evidence>
<dbReference type="InterPro" id="IPR036197">
    <property type="entry name" value="NarG-like_sf"/>
</dbReference>
<keyword evidence="6" id="KW-0812">Transmembrane</keyword>
<dbReference type="InterPro" id="IPR017896">
    <property type="entry name" value="4Fe4S_Fe-S-bd"/>
</dbReference>
<reference evidence="8 9" key="1">
    <citation type="submission" date="2018-08" db="EMBL/GenBank/DDBJ databases">
        <title>Chitinophagaceae sp. K23C18032701, a novel bacterium isolated from forest soil.</title>
        <authorList>
            <person name="Wang C."/>
        </authorList>
    </citation>
    <scope>NUCLEOTIDE SEQUENCE [LARGE SCALE GENOMIC DNA]</scope>
    <source>
        <strain evidence="8 9">K23C18032701</strain>
    </source>
</reference>
<dbReference type="SUPFAM" id="SSF46548">
    <property type="entry name" value="alpha-helical ferredoxin"/>
    <property type="match status" value="1"/>
</dbReference>
<evidence type="ECO:0000256" key="4">
    <source>
        <dbReference type="ARBA" id="ARBA00023004"/>
    </source>
</evidence>
<dbReference type="OrthoDB" id="9769677at2"/>
<name>A0A3E1NJG6_9BACT</name>
<feature type="transmembrane region" description="Helical" evidence="6">
    <location>
        <begin position="151"/>
        <end position="170"/>
    </location>
</feature>
<evidence type="ECO:0000256" key="6">
    <source>
        <dbReference type="SAM" id="Phobius"/>
    </source>
</evidence>
<feature type="domain" description="4Fe-4S ferredoxin-type" evidence="7">
    <location>
        <begin position="301"/>
        <end position="331"/>
    </location>
</feature>
<gene>
    <name evidence="8" type="ORF">DXN05_11075</name>
</gene>
<dbReference type="SUPFAM" id="SSF103501">
    <property type="entry name" value="Respiratory nitrate reductase 1 gamma chain"/>
    <property type="match status" value="1"/>
</dbReference>
<dbReference type="InterPro" id="IPR017900">
    <property type="entry name" value="4Fe4S_Fe_S_CS"/>
</dbReference>
<organism evidence="8 9">
    <name type="scientific">Deminuibacter soli</name>
    <dbReference type="NCBI Taxonomy" id="2291815"/>
    <lineage>
        <taxon>Bacteria</taxon>
        <taxon>Pseudomonadati</taxon>
        <taxon>Bacteroidota</taxon>
        <taxon>Chitinophagia</taxon>
        <taxon>Chitinophagales</taxon>
        <taxon>Chitinophagaceae</taxon>
        <taxon>Deminuibacter</taxon>
    </lineage>
</organism>
<dbReference type="Proteomes" id="UP000261284">
    <property type="component" value="Unassembled WGS sequence"/>
</dbReference>
<dbReference type="PROSITE" id="PS51379">
    <property type="entry name" value="4FE4S_FER_2"/>
    <property type="match status" value="2"/>
</dbReference>
<evidence type="ECO:0000256" key="3">
    <source>
        <dbReference type="ARBA" id="ARBA00023002"/>
    </source>
</evidence>
<sequence>MAIFQQIAFILVSIAAIFLFAKKAGQIRRNILLGRDTVPAGESGERWRNVLLLAFGQKKMFRNPLVAVMHFIIYAGFIIINIEVLEIGLDGVFGTHRLFAGPLGFLYSWLINSFEFLAVGVLTVCIIFLIRRNVLKIRRFLSKDLNGWPRSDANYILLTEIILMSLFLLLNASDTLLQQRGVGHFGTHLTGNFAFSSILHPLLNGAGNETLEAIERTCWWLHILGIFAFLNYLPYSKHLHIILAFPNAYYAPVEPEGKMHNMPDIQKEVLYAMQPELAPTGDAAAAPHGKFGAKDVADLNWKNLLDAYSCTECGRCSAACPANITGKLLSPRKIMMSTRDRLEEVGRNINANKQFNDDGKSLLHDYITEEELRACTTCNACVEECPVSISPLDIILQLRRYLVMEESNAPQEWNTMFSSIENNFAPWKFSPDDRDQWTMD</sequence>
<dbReference type="PANTHER" id="PTHR43255:SF1">
    <property type="entry name" value="IRON-SULFUR-BINDING OXIDOREDUCTASE FADF-RELATED"/>
    <property type="match status" value="1"/>
</dbReference>
<dbReference type="Gene3D" id="1.20.950.20">
    <property type="entry name" value="Transmembrane di-heme cytochromes, Chain C"/>
    <property type="match status" value="1"/>
</dbReference>
<keyword evidence="5" id="KW-0411">Iron-sulfur</keyword>
<dbReference type="GO" id="GO:0046872">
    <property type="term" value="F:metal ion binding"/>
    <property type="evidence" value="ECO:0007669"/>
    <property type="project" value="UniProtKB-KW"/>
</dbReference>
<evidence type="ECO:0000313" key="9">
    <source>
        <dbReference type="Proteomes" id="UP000261284"/>
    </source>
</evidence>
<keyword evidence="6" id="KW-0472">Membrane</keyword>
<feature type="transmembrane region" description="Helical" evidence="6">
    <location>
        <begin position="6"/>
        <end position="25"/>
    </location>
</feature>
<accession>A0A3E1NJG6</accession>
<evidence type="ECO:0000256" key="1">
    <source>
        <dbReference type="ARBA" id="ARBA00022485"/>
    </source>
</evidence>
<dbReference type="InterPro" id="IPR051460">
    <property type="entry name" value="HdrC_iron-sulfur_subunit"/>
</dbReference>
<feature type="transmembrane region" description="Helical" evidence="6">
    <location>
        <begin position="219"/>
        <end position="235"/>
    </location>
</feature>
<dbReference type="GO" id="GO:0005886">
    <property type="term" value="C:plasma membrane"/>
    <property type="evidence" value="ECO:0007669"/>
    <property type="project" value="TreeGrafter"/>
</dbReference>
<keyword evidence="9" id="KW-1185">Reference proteome</keyword>
<dbReference type="Gene3D" id="1.10.1060.10">
    <property type="entry name" value="Alpha-helical ferredoxin"/>
    <property type="match status" value="1"/>
</dbReference>
<keyword evidence="1" id="KW-0004">4Fe-4S</keyword>
<keyword evidence="4" id="KW-0408">Iron</keyword>